<gene>
    <name evidence="1" type="ORF">PVAG01_05392</name>
</gene>
<dbReference type="SUPFAM" id="SSF50249">
    <property type="entry name" value="Nucleic acid-binding proteins"/>
    <property type="match status" value="1"/>
</dbReference>
<reference evidence="1 2" key="1">
    <citation type="submission" date="2024-06" db="EMBL/GenBank/DDBJ databases">
        <title>Complete genome of Phlyctema vagabunda strain 19-DSS-EL-015.</title>
        <authorList>
            <person name="Fiorenzani C."/>
        </authorList>
    </citation>
    <scope>NUCLEOTIDE SEQUENCE [LARGE SCALE GENOMIC DNA]</scope>
    <source>
        <strain evidence="1 2">19-DSS-EL-015</strain>
    </source>
</reference>
<comment type="caution">
    <text evidence="1">The sequence shown here is derived from an EMBL/GenBank/DDBJ whole genome shotgun (WGS) entry which is preliminary data.</text>
</comment>
<accession>A0ABR4PJY8</accession>
<proteinExistence type="predicted"/>
<sequence length="568" mass="62976">MSPNVIFFTGAPEAKTLNWDEAGLVDDFSRSIATFAGIPELDDSVLQDSSASYPAWRAIPFEHQNLATGYSQDHGWQPAYEGASFFTTSDITSFLDEPETQLAQSIGPSTESAEEMLSQFYEHSYAAHEEIASSQIPPDSAPVTDSAPSFRTSFGLTDSLYDTQSDSGLASQLKEIPVAGNLHNLNEIPHARYLSSIHPQTMTVNTIVGIISLPAPRIIQTRHGSTVELVEMLVGDDTKSGFAINFWLSPSAGELRTILSGLRPQDIILVRNVALSSFRGRVYGQSLRKEMTKIHLLFRNRIDRDDPVGCYRSGDLATFGETGDRQLIKTKKVKEWVAKFVGTHFFDVDEDRFATKLGLSHEASKGFAIYGSAVLKHQKTMRAASRSLVYRPELDKIFIDLLVAKYQRWDAGKLDSNAKQQKLANAIAQIWGTSNVNVEKFWCERRITFIAKNTDGGLITSPTGPAELLNYLNASYPNLLNWSLIVSMATAISAKVEEAAEDEQLALFAESAARRGIRVLEERFNQLELDENSGQDTGVLEERFEQLELAENSNGYKDETGEDVEMAF</sequence>
<evidence type="ECO:0000313" key="1">
    <source>
        <dbReference type="EMBL" id="KAL3423645.1"/>
    </source>
</evidence>
<protein>
    <submittedName>
        <fullName evidence="1">Uncharacterized protein</fullName>
    </submittedName>
</protein>
<dbReference type="Proteomes" id="UP001629113">
    <property type="component" value="Unassembled WGS sequence"/>
</dbReference>
<evidence type="ECO:0000313" key="2">
    <source>
        <dbReference type="Proteomes" id="UP001629113"/>
    </source>
</evidence>
<dbReference type="EMBL" id="JBFCZG010000004">
    <property type="protein sequence ID" value="KAL3423645.1"/>
    <property type="molecule type" value="Genomic_DNA"/>
</dbReference>
<keyword evidence="2" id="KW-1185">Reference proteome</keyword>
<dbReference type="InterPro" id="IPR012340">
    <property type="entry name" value="NA-bd_OB-fold"/>
</dbReference>
<name>A0ABR4PJY8_9HELO</name>
<organism evidence="1 2">
    <name type="scientific">Phlyctema vagabunda</name>
    <dbReference type="NCBI Taxonomy" id="108571"/>
    <lineage>
        <taxon>Eukaryota</taxon>
        <taxon>Fungi</taxon>
        <taxon>Dikarya</taxon>
        <taxon>Ascomycota</taxon>
        <taxon>Pezizomycotina</taxon>
        <taxon>Leotiomycetes</taxon>
        <taxon>Helotiales</taxon>
        <taxon>Dermateaceae</taxon>
        <taxon>Phlyctema</taxon>
    </lineage>
</organism>
<dbReference type="Gene3D" id="2.40.50.140">
    <property type="entry name" value="Nucleic acid-binding proteins"/>
    <property type="match status" value="1"/>
</dbReference>